<evidence type="ECO:0000313" key="1">
    <source>
        <dbReference type="EMBL" id="MTJ06051.1"/>
    </source>
</evidence>
<name>A0A7C9HCC7_9RHOB</name>
<sequence length="75" mass="8489">MTRTREENAADLAQEEQAQCDPTRFMKFGSAIEIVLRMASLNMVDPISAPALYKQQELAIATVEDWITNNLEEDD</sequence>
<accession>A0A7C9HCC7</accession>
<organism evidence="1 2">
    <name type="scientific">Sediminimonas qiaohouensis</name>
    <dbReference type="NCBI Taxonomy" id="552061"/>
    <lineage>
        <taxon>Bacteria</taxon>
        <taxon>Pseudomonadati</taxon>
        <taxon>Pseudomonadota</taxon>
        <taxon>Alphaproteobacteria</taxon>
        <taxon>Rhodobacterales</taxon>
        <taxon>Roseobacteraceae</taxon>
        <taxon>Sediminimonas</taxon>
    </lineage>
</organism>
<dbReference type="AlphaFoldDB" id="A0A7C9HCC7"/>
<dbReference type="Proteomes" id="UP000483078">
    <property type="component" value="Unassembled WGS sequence"/>
</dbReference>
<protein>
    <submittedName>
        <fullName evidence="1">Uncharacterized protein</fullName>
    </submittedName>
</protein>
<evidence type="ECO:0000313" key="2">
    <source>
        <dbReference type="Proteomes" id="UP000483078"/>
    </source>
</evidence>
<dbReference type="EMBL" id="VENJ01000036">
    <property type="protein sequence ID" value="MTJ06051.1"/>
    <property type="molecule type" value="Genomic_DNA"/>
</dbReference>
<gene>
    <name evidence="1" type="ORF">FH759_15390</name>
</gene>
<comment type="caution">
    <text evidence="1">The sequence shown here is derived from an EMBL/GenBank/DDBJ whole genome shotgun (WGS) entry which is preliminary data.</text>
</comment>
<proteinExistence type="predicted"/>
<reference evidence="1 2" key="1">
    <citation type="submission" date="2019-06" db="EMBL/GenBank/DDBJ databases">
        <title>Enrichment of Autotrophic Halophilic Microorganisms from Red Sea Brine Pool Using Microbial Electrosynthesis System.</title>
        <authorList>
            <person name="Alqahtani M.F."/>
            <person name="Bajracharya S."/>
            <person name="Katuri K.P."/>
            <person name="Ali M."/>
            <person name="Saikaly P.E."/>
        </authorList>
    </citation>
    <scope>NUCLEOTIDE SEQUENCE [LARGE SCALE GENOMIC DNA]</scope>
    <source>
        <strain evidence="1">MES6</strain>
    </source>
</reference>